<accession>A0A162MKZ4</accession>
<sequence length="347" mass="38085">MADPYFNQVTSVAALANILRRERKESLGELYRAPNTTMPSASNWDRTHLLACRVLIKNPTNSPAILPLIRDHALPQDQNWPPYIANFLNGPPPGFANSPEHQLIRACEPSWLGSLWYALARFHRSGDLDGGHDSRDDASDDIPLGRRSRVPAAPPTGFVSSSTIRAGSSSPMDERSDGSDGSSSEPASLFTSDQVHGGASPHEDATIHFAHLCLSYVLNYGPPQDDPRPGQPLQLNQLRPRHLVAMSNKKRLYHGHIKASNWTAIDDGGLELQFWDPQLHALSEGLANPRVCHIEAKSRFRVFVDDKPVPSDLALAQMAGQAIAISQGTRKKEYGISAYLPKLLTSD</sequence>
<keyword evidence="3" id="KW-1185">Reference proteome</keyword>
<reference evidence="2 3" key="1">
    <citation type="journal article" date="2016" name="Genome Biol. Evol.">
        <title>Divergent and convergent evolution of fungal pathogenicity.</title>
        <authorList>
            <person name="Shang Y."/>
            <person name="Xiao G."/>
            <person name="Zheng P."/>
            <person name="Cen K."/>
            <person name="Zhan S."/>
            <person name="Wang C."/>
        </authorList>
    </citation>
    <scope>NUCLEOTIDE SEQUENCE [LARGE SCALE GENOMIC DNA]</scope>
    <source>
        <strain evidence="2 3">RCEF 264</strain>
    </source>
</reference>
<dbReference type="AlphaFoldDB" id="A0A162MKZ4"/>
<comment type="caution">
    <text evidence="2">The sequence shown here is derived from an EMBL/GenBank/DDBJ whole genome shotgun (WGS) entry which is preliminary data.</text>
</comment>
<feature type="compositionally biased region" description="Basic and acidic residues" evidence="1">
    <location>
        <begin position="127"/>
        <end position="137"/>
    </location>
</feature>
<feature type="region of interest" description="Disordered" evidence="1">
    <location>
        <begin position="127"/>
        <end position="201"/>
    </location>
</feature>
<evidence type="ECO:0000313" key="3">
    <source>
        <dbReference type="Proteomes" id="UP000076874"/>
    </source>
</evidence>
<proteinExistence type="predicted"/>
<feature type="compositionally biased region" description="Polar residues" evidence="1">
    <location>
        <begin position="185"/>
        <end position="194"/>
    </location>
</feature>
<dbReference type="OrthoDB" id="4646997at2759"/>
<dbReference type="Proteomes" id="UP000076874">
    <property type="component" value="Unassembled WGS sequence"/>
</dbReference>
<feature type="compositionally biased region" description="Polar residues" evidence="1">
    <location>
        <begin position="158"/>
        <end position="171"/>
    </location>
</feature>
<dbReference type="EMBL" id="AZHD01000005">
    <property type="protein sequence ID" value="OAA63490.1"/>
    <property type="molecule type" value="Genomic_DNA"/>
</dbReference>
<organism evidence="2 3">
    <name type="scientific">Niveomyces insectorum RCEF 264</name>
    <dbReference type="NCBI Taxonomy" id="1081102"/>
    <lineage>
        <taxon>Eukaryota</taxon>
        <taxon>Fungi</taxon>
        <taxon>Dikarya</taxon>
        <taxon>Ascomycota</taxon>
        <taxon>Pezizomycotina</taxon>
        <taxon>Sordariomycetes</taxon>
        <taxon>Hypocreomycetidae</taxon>
        <taxon>Hypocreales</taxon>
        <taxon>Cordycipitaceae</taxon>
        <taxon>Niveomyces</taxon>
    </lineage>
</organism>
<name>A0A162MKZ4_9HYPO</name>
<evidence type="ECO:0000256" key="1">
    <source>
        <dbReference type="SAM" id="MobiDB-lite"/>
    </source>
</evidence>
<protein>
    <submittedName>
        <fullName evidence="2">Uncharacterized protein</fullName>
    </submittedName>
</protein>
<gene>
    <name evidence="2" type="ORF">SPI_03653</name>
</gene>
<evidence type="ECO:0000313" key="2">
    <source>
        <dbReference type="EMBL" id="OAA63490.1"/>
    </source>
</evidence>
<dbReference type="STRING" id="1081102.A0A162MKZ4"/>